<reference evidence="1 2" key="1">
    <citation type="submission" date="2016-10" db="EMBL/GenBank/DDBJ databases">
        <authorList>
            <person name="Varghese N."/>
        </authorList>
    </citation>
    <scope>NUCLEOTIDE SEQUENCE [LARGE SCALE GENOMIC DNA]</scope>
</reference>
<gene>
    <name evidence="1" type="ORF">ZT1A5_G8089</name>
</gene>
<evidence type="ECO:0000313" key="1">
    <source>
        <dbReference type="EMBL" id="SMY26645.1"/>
    </source>
</evidence>
<proteinExistence type="predicted"/>
<organism evidence="1 2">
    <name type="scientific">Zymoseptoria tritici ST99CH_1A5</name>
    <dbReference type="NCBI Taxonomy" id="1276529"/>
    <lineage>
        <taxon>Eukaryota</taxon>
        <taxon>Fungi</taxon>
        <taxon>Dikarya</taxon>
        <taxon>Ascomycota</taxon>
        <taxon>Pezizomycotina</taxon>
        <taxon>Dothideomycetes</taxon>
        <taxon>Dothideomycetidae</taxon>
        <taxon>Mycosphaerellales</taxon>
        <taxon>Mycosphaerellaceae</taxon>
        <taxon>Zymoseptoria</taxon>
    </lineage>
</organism>
<name>A0A1Y6LQN1_ZYMTR</name>
<dbReference type="AlphaFoldDB" id="A0A1Y6LQN1"/>
<dbReference type="EMBL" id="LT882683">
    <property type="protein sequence ID" value="SMY26645.1"/>
    <property type="molecule type" value="Genomic_DNA"/>
</dbReference>
<accession>A0A1Y6LQN1</accession>
<dbReference type="Proteomes" id="UP000215453">
    <property type="component" value="Chromosome 8"/>
</dbReference>
<protein>
    <submittedName>
        <fullName evidence="1">Uncharacterized protein</fullName>
    </submittedName>
</protein>
<sequence>MLGAVKALAYQPPTDPNLDPNNLKVSYYCENVSIDLARAMCGDIGGNFNDYGNCCFRFTLLHERNTPQGPSHDSWDYYCQTIHGGVSQPTGDNNACL</sequence>
<evidence type="ECO:0000313" key="2">
    <source>
        <dbReference type="Proteomes" id="UP000215453"/>
    </source>
</evidence>